<dbReference type="AlphaFoldDB" id="A0A6M8EYR1"/>
<dbReference type="EMBL" id="CP042652">
    <property type="protein sequence ID" value="QKE29687.1"/>
    <property type="molecule type" value="Genomic_DNA"/>
</dbReference>
<dbReference type="SUPFAM" id="SSF50118">
    <property type="entry name" value="Cell growth inhibitor/plasmid maintenance toxic component"/>
    <property type="match status" value="1"/>
</dbReference>
<dbReference type="GO" id="GO:0006276">
    <property type="term" value="P:plasmid maintenance"/>
    <property type="evidence" value="ECO:0007669"/>
    <property type="project" value="InterPro"/>
</dbReference>
<evidence type="ECO:0000256" key="2">
    <source>
        <dbReference type="ARBA" id="ARBA00015075"/>
    </source>
</evidence>
<evidence type="ECO:0000256" key="6">
    <source>
        <dbReference type="ARBA" id="ARBA00029628"/>
    </source>
</evidence>
<name>A0A6M8EYR1_9BACT</name>
<evidence type="ECO:0000256" key="5">
    <source>
        <dbReference type="ARBA" id="ARBA00023163"/>
    </source>
</evidence>
<keyword evidence="5" id="KW-0804">Transcription</keyword>
<organism evidence="8 9">
    <name type="scientific">Arcobacter acticola</name>
    <dbReference type="NCBI Taxonomy" id="1849015"/>
    <lineage>
        <taxon>Bacteria</taxon>
        <taxon>Pseudomonadati</taxon>
        <taxon>Campylobacterota</taxon>
        <taxon>Epsilonproteobacteria</taxon>
        <taxon>Campylobacterales</taxon>
        <taxon>Arcobacteraceae</taxon>
        <taxon>Arcobacter</taxon>
    </lineage>
</organism>
<dbReference type="InterPro" id="IPR011067">
    <property type="entry name" value="Plasmid_toxin/cell-grow_inhib"/>
</dbReference>
<evidence type="ECO:0000313" key="8">
    <source>
        <dbReference type="EMBL" id="QKE29687.1"/>
    </source>
</evidence>
<gene>
    <name evidence="8" type="ORF">AACT_2614</name>
</gene>
<dbReference type="Pfam" id="PF01845">
    <property type="entry name" value="CcdB"/>
    <property type="match status" value="1"/>
</dbReference>
<evidence type="ECO:0000256" key="1">
    <source>
        <dbReference type="ARBA" id="ARBA00005230"/>
    </source>
</evidence>
<sequence length="101" mass="11353">MAQFDVYENINEKTKEQIPFLLDIQNDILKNVSSRVVIPLVISKEAIDFLNPKFVITEIDVILSTAELASIPMEILGNKVCSLKDKREEIIGAVDFLVTGF</sequence>
<dbReference type="KEGG" id="paco:AACT_2614"/>
<dbReference type="Proteomes" id="UP000503483">
    <property type="component" value="Chromosome"/>
</dbReference>
<reference evidence="8 9" key="1">
    <citation type="submission" date="2019-08" db="EMBL/GenBank/DDBJ databases">
        <title>Complete genome sequence of Arcobacter acticola.</title>
        <authorList>
            <person name="Miller W."/>
        </authorList>
    </citation>
    <scope>NUCLEOTIDE SEQUENCE [LARGE SCALE GENOMIC DNA]</scope>
    <source>
        <strain evidence="8 9">KCTC 52212</strain>
    </source>
</reference>
<keyword evidence="9" id="KW-1185">Reference proteome</keyword>
<dbReference type="Gene3D" id="2.30.30.110">
    <property type="match status" value="1"/>
</dbReference>
<protein>
    <recommendedName>
        <fullName evidence="2">Toxin CcdB</fullName>
    </recommendedName>
    <alternativeName>
        <fullName evidence="7">Cytotoxic protein CcdB</fullName>
    </alternativeName>
    <alternativeName>
        <fullName evidence="6">Protein LetD</fullName>
    </alternativeName>
</protein>
<dbReference type="RefSeq" id="WP_172127661.1">
    <property type="nucleotide sequence ID" value="NZ_CP042652.1"/>
</dbReference>
<comment type="similarity">
    <text evidence="1">Belongs to the CcdB toxin family.</text>
</comment>
<proteinExistence type="inferred from homology"/>
<dbReference type="GO" id="GO:0008657">
    <property type="term" value="F:DNA topoisomerase type II (double strand cut, ATP-hydrolyzing) inhibitor activity"/>
    <property type="evidence" value="ECO:0007669"/>
    <property type="project" value="InterPro"/>
</dbReference>
<evidence type="ECO:0000256" key="3">
    <source>
        <dbReference type="ARBA" id="ARBA00022491"/>
    </source>
</evidence>
<evidence type="ECO:0000313" key="9">
    <source>
        <dbReference type="Proteomes" id="UP000503483"/>
    </source>
</evidence>
<accession>A0A6M8EYR1</accession>
<keyword evidence="3" id="KW-0678">Repressor</keyword>
<evidence type="ECO:0000256" key="7">
    <source>
        <dbReference type="ARBA" id="ARBA00033135"/>
    </source>
</evidence>
<dbReference type="InterPro" id="IPR002712">
    <property type="entry name" value="CcdB"/>
</dbReference>
<evidence type="ECO:0000256" key="4">
    <source>
        <dbReference type="ARBA" id="ARBA00023015"/>
    </source>
</evidence>
<keyword evidence="4" id="KW-0805">Transcription regulation</keyword>